<dbReference type="EMBL" id="FQXS01000010">
    <property type="protein sequence ID" value="SHH80683.1"/>
    <property type="molecule type" value="Genomic_DNA"/>
</dbReference>
<organism evidence="11 12">
    <name type="scientific">Desulfofustis glycolicus DSM 9705</name>
    <dbReference type="NCBI Taxonomy" id="1121409"/>
    <lineage>
        <taxon>Bacteria</taxon>
        <taxon>Pseudomonadati</taxon>
        <taxon>Thermodesulfobacteriota</taxon>
        <taxon>Desulfobulbia</taxon>
        <taxon>Desulfobulbales</taxon>
        <taxon>Desulfocapsaceae</taxon>
        <taxon>Desulfofustis</taxon>
    </lineage>
</organism>
<keyword evidence="7 9" id="KW-0472">Membrane</keyword>
<evidence type="ECO:0000256" key="3">
    <source>
        <dbReference type="ARBA" id="ARBA00022475"/>
    </source>
</evidence>
<dbReference type="STRING" id="1121409.SAMN02745124_01986"/>
<reference evidence="11 12" key="1">
    <citation type="submission" date="2016-11" db="EMBL/GenBank/DDBJ databases">
        <authorList>
            <person name="Jaros S."/>
            <person name="Januszkiewicz K."/>
            <person name="Wedrychowicz H."/>
        </authorList>
    </citation>
    <scope>NUCLEOTIDE SEQUENCE [LARGE SCALE GENOMIC DNA]</scope>
    <source>
        <strain evidence="11 12">DSM 9705</strain>
    </source>
</reference>
<dbReference type="InterPro" id="IPR055348">
    <property type="entry name" value="DctQ"/>
</dbReference>
<evidence type="ECO:0000259" key="10">
    <source>
        <dbReference type="Pfam" id="PF04290"/>
    </source>
</evidence>
<dbReference type="OrthoDB" id="5454104at2"/>
<dbReference type="GO" id="GO:0005886">
    <property type="term" value="C:plasma membrane"/>
    <property type="evidence" value="ECO:0007669"/>
    <property type="project" value="UniProtKB-SubCell"/>
</dbReference>
<dbReference type="AlphaFoldDB" id="A0A1M5W0I5"/>
<dbReference type="InterPro" id="IPR007387">
    <property type="entry name" value="TRAP_DctQ"/>
</dbReference>
<evidence type="ECO:0000256" key="1">
    <source>
        <dbReference type="ARBA" id="ARBA00004429"/>
    </source>
</evidence>
<gene>
    <name evidence="11" type="ORF">SAMN02745124_01986</name>
</gene>
<name>A0A1M5W0I5_9BACT</name>
<keyword evidence="2" id="KW-0813">Transport</keyword>
<proteinExistence type="inferred from homology"/>
<dbReference type="GO" id="GO:0022857">
    <property type="term" value="F:transmembrane transporter activity"/>
    <property type="evidence" value="ECO:0007669"/>
    <property type="project" value="TreeGrafter"/>
</dbReference>
<evidence type="ECO:0000256" key="2">
    <source>
        <dbReference type="ARBA" id="ARBA00022448"/>
    </source>
</evidence>
<sequence>MFVRNCFEVFDRCINWFLALLMAAMVVIIAAQVWYRFIHNDPLSWSEEAGRYLFVWISFVGAAAGVRYQVHLGIDLMDKLLPPNAYRYAIVVVNLIIQIFLLVIIYWGFKILGIIQFQESPSMNISMRYPYMAVPVGSILMLINSLRVMVAAIQNRTLDREVRI</sequence>
<evidence type="ECO:0000256" key="5">
    <source>
        <dbReference type="ARBA" id="ARBA00022692"/>
    </source>
</evidence>
<evidence type="ECO:0000313" key="11">
    <source>
        <dbReference type="EMBL" id="SHH80683.1"/>
    </source>
</evidence>
<evidence type="ECO:0000256" key="8">
    <source>
        <dbReference type="ARBA" id="ARBA00038436"/>
    </source>
</evidence>
<feature type="transmembrane region" description="Helical" evidence="9">
    <location>
        <begin position="88"/>
        <end position="109"/>
    </location>
</feature>
<keyword evidence="4" id="KW-0997">Cell inner membrane</keyword>
<dbReference type="RefSeq" id="WP_073375668.1">
    <property type="nucleotide sequence ID" value="NZ_FQXS01000010.1"/>
</dbReference>
<accession>A0A1M5W0I5</accession>
<feature type="transmembrane region" description="Helical" evidence="9">
    <location>
        <begin position="129"/>
        <end position="153"/>
    </location>
</feature>
<feature type="domain" description="Tripartite ATP-independent periplasmic transporters DctQ component" evidence="10">
    <location>
        <begin position="25"/>
        <end position="153"/>
    </location>
</feature>
<evidence type="ECO:0000256" key="7">
    <source>
        <dbReference type="ARBA" id="ARBA00023136"/>
    </source>
</evidence>
<evidence type="ECO:0000256" key="4">
    <source>
        <dbReference type="ARBA" id="ARBA00022519"/>
    </source>
</evidence>
<dbReference type="Pfam" id="PF04290">
    <property type="entry name" value="DctQ"/>
    <property type="match status" value="1"/>
</dbReference>
<protein>
    <submittedName>
        <fullName evidence="11">TRAP-type C4-dicarboxylate transport system, small permease component</fullName>
    </submittedName>
</protein>
<keyword evidence="5 9" id="KW-0812">Transmembrane</keyword>
<feature type="transmembrane region" description="Helical" evidence="9">
    <location>
        <begin position="14"/>
        <end position="37"/>
    </location>
</feature>
<keyword evidence="6 9" id="KW-1133">Transmembrane helix</keyword>
<dbReference type="Proteomes" id="UP000184139">
    <property type="component" value="Unassembled WGS sequence"/>
</dbReference>
<comment type="subcellular location">
    <subcellularLocation>
        <location evidence="1">Cell inner membrane</location>
        <topology evidence="1">Multi-pass membrane protein</topology>
    </subcellularLocation>
</comment>
<keyword evidence="3" id="KW-1003">Cell membrane</keyword>
<feature type="transmembrane region" description="Helical" evidence="9">
    <location>
        <begin position="49"/>
        <end position="68"/>
    </location>
</feature>
<evidence type="ECO:0000256" key="9">
    <source>
        <dbReference type="SAM" id="Phobius"/>
    </source>
</evidence>
<dbReference type="GO" id="GO:0015740">
    <property type="term" value="P:C4-dicarboxylate transport"/>
    <property type="evidence" value="ECO:0007669"/>
    <property type="project" value="TreeGrafter"/>
</dbReference>
<evidence type="ECO:0000313" key="12">
    <source>
        <dbReference type="Proteomes" id="UP000184139"/>
    </source>
</evidence>
<keyword evidence="12" id="KW-1185">Reference proteome</keyword>
<evidence type="ECO:0000256" key="6">
    <source>
        <dbReference type="ARBA" id="ARBA00022989"/>
    </source>
</evidence>
<dbReference type="PANTHER" id="PTHR35011">
    <property type="entry name" value="2,3-DIKETO-L-GULONATE TRAP TRANSPORTER SMALL PERMEASE PROTEIN YIAM"/>
    <property type="match status" value="1"/>
</dbReference>
<dbReference type="PANTHER" id="PTHR35011:SF2">
    <property type="entry name" value="2,3-DIKETO-L-GULONATE TRAP TRANSPORTER SMALL PERMEASE PROTEIN YIAM"/>
    <property type="match status" value="1"/>
</dbReference>
<comment type="similarity">
    <text evidence="8">Belongs to the TRAP transporter small permease family.</text>
</comment>